<dbReference type="PANTHER" id="PTHR46237">
    <property type="entry name" value="CYTOCHROME B5 REDUCTASE 4 FAMILY MEMBER"/>
    <property type="match status" value="1"/>
</dbReference>
<keyword evidence="7" id="KW-1185">Reference proteome</keyword>
<gene>
    <name evidence="6" type="ORF">PV09_06416</name>
</gene>
<dbReference type="OrthoDB" id="260519at2759"/>
<protein>
    <recommendedName>
        <fullName evidence="5">Cytochrome b5 heme-binding domain-containing protein</fullName>
    </recommendedName>
</protein>
<feature type="region of interest" description="Disordered" evidence="4">
    <location>
        <begin position="84"/>
        <end position="109"/>
    </location>
</feature>
<dbReference type="STRING" id="253628.A0A0D1XIX2"/>
<dbReference type="PROSITE" id="PS50255">
    <property type="entry name" value="CYTOCHROME_B5_2"/>
    <property type="match status" value="1"/>
</dbReference>
<keyword evidence="2" id="KW-0479">Metal-binding</keyword>
<dbReference type="PANTHER" id="PTHR46237:SF1">
    <property type="entry name" value="CYTOCHROME B5 REDUCTASE 4"/>
    <property type="match status" value="1"/>
</dbReference>
<dbReference type="HOGENOM" id="CLU_102602_4_0_1"/>
<feature type="domain" description="Cytochrome b5 heme-binding" evidence="5">
    <location>
        <begin position="7"/>
        <end position="83"/>
    </location>
</feature>
<dbReference type="InParanoid" id="A0A0D1XIX2"/>
<sequence>MVEGADTRLITPGEVGEHNTEDDLWIIVNGQVFDITVYQHEHPGGEKVFRKVAGGDATKQFLKNHKFSTIDRFRDEIFIGTLQKGEEKDKTGEHSGGGFFGRLKSKLLH</sequence>
<dbReference type="Pfam" id="PF00173">
    <property type="entry name" value="Cyt-b5"/>
    <property type="match status" value="1"/>
</dbReference>
<evidence type="ECO:0000313" key="6">
    <source>
        <dbReference type="EMBL" id="KIW02266.1"/>
    </source>
</evidence>
<dbReference type="EMBL" id="KN847550">
    <property type="protein sequence ID" value="KIW02266.1"/>
    <property type="molecule type" value="Genomic_DNA"/>
</dbReference>
<evidence type="ECO:0000256" key="4">
    <source>
        <dbReference type="SAM" id="MobiDB-lite"/>
    </source>
</evidence>
<evidence type="ECO:0000256" key="3">
    <source>
        <dbReference type="ARBA" id="ARBA00023004"/>
    </source>
</evidence>
<dbReference type="GeneID" id="27314389"/>
<dbReference type="InterPro" id="IPR051872">
    <property type="entry name" value="Cytochrome_b5/Flavoprotein_Rdt"/>
</dbReference>
<evidence type="ECO:0000256" key="2">
    <source>
        <dbReference type="ARBA" id="ARBA00022723"/>
    </source>
</evidence>
<evidence type="ECO:0000259" key="5">
    <source>
        <dbReference type="PROSITE" id="PS50255"/>
    </source>
</evidence>
<keyword evidence="3" id="KW-0408">Iron</keyword>
<dbReference type="GO" id="GO:0004128">
    <property type="term" value="F:cytochrome-b5 reductase activity, acting on NAD(P)H"/>
    <property type="evidence" value="ECO:0007669"/>
    <property type="project" value="TreeGrafter"/>
</dbReference>
<evidence type="ECO:0000313" key="7">
    <source>
        <dbReference type="Proteomes" id="UP000053259"/>
    </source>
</evidence>
<dbReference type="InterPro" id="IPR036400">
    <property type="entry name" value="Cyt_B5-like_heme/steroid_sf"/>
</dbReference>
<reference evidence="6 7" key="1">
    <citation type="submission" date="2015-01" db="EMBL/GenBank/DDBJ databases">
        <title>The Genome Sequence of Ochroconis gallopava CBS43764.</title>
        <authorList>
            <consortium name="The Broad Institute Genomics Platform"/>
            <person name="Cuomo C."/>
            <person name="de Hoog S."/>
            <person name="Gorbushina A."/>
            <person name="Stielow B."/>
            <person name="Teixiera M."/>
            <person name="Abouelleil A."/>
            <person name="Chapman S.B."/>
            <person name="Priest M."/>
            <person name="Young S.K."/>
            <person name="Wortman J."/>
            <person name="Nusbaum C."/>
            <person name="Birren B."/>
        </authorList>
    </citation>
    <scope>NUCLEOTIDE SEQUENCE [LARGE SCALE GENOMIC DNA]</scope>
    <source>
        <strain evidence="6 7">CBS 43764</strain>
    </source>
</reference>
<dbReference type="Gene3D" id="3.10.120.10">
    <property type="entry name" value="Cytochrome b5-like heme/steroid binding domain"/>
    <property type="match status" value="1"/>
</dbReference>
<accession>A0A0D1XIX2</accession>
<dbReference type="InterPro" id="IPR001199">
    <property type="entry name" value="Cyt_B5-like_heme/steroid-bd"/>
</dbReference>
<evidence type="ECO:0000256" key="1">
    <source>
        <dbReference type="ARBA" id="ARBA00022617"/>
    </source>
</evidence>
<dbReference type="RefSeq" id="XP_016212135.1">
    <property type="nucleotide sequence ID" value="XM_016360053.1"/>
</dbReference>
<name>A0A0D1XIX2_9PEZI</name>
<dbReference type="GO" id="GO:0020037">
    <property type="term" value="F:heme binding"/>
    <property type="evidence" value="ECO:0007669"/>
    <property type="project" value="TreeGrafter"/>
</dbReference>
<dbReference type="SMART" id="SM01117">
    <property type="entry name" value="Cyt-b5"/>
    <property type="match status" value="1"/>
</dbReference>
<dbReference type="Proteomes" id="UP000053259">
    <property type="component" value="Unassembled WGS sequence"/>
</dbReference>
<dbReference type="AlphaFoldDB" id="A0A0D1XIX2"/>
<feature type="compositionally biased region" description="Basic and acidic residues" evidence="4">
    <location>
        <begin position="84"/>
        <end position="93"/>
    </location>
</feature>
<dbReference type="SUPFAM" id="SSF55856">
    <property type="entry name" value="Cytochrome b5-like heme/steroid binding domain"/>
    <property type="match status" value="1"/>
</dbReference>
<proteinExistence type="predicted"/>
<dbReference type="VEuPathDB" id="FungiDB:PV09_06416"/>
<keyword evidence="1" id="KW-0349">Heme</keyword>
<dbReference type="GO" id="GO:0046872">
    <property type="term" value="F:metal ion binding"/>
    <property type="evidence" value="ECO:0007669"/>
    <property type="project" value="UniProtKB-KW"/>
</dbReference>
<organism evidence="6 7">
    <name type="scientific">Verruconis gallopava</name>
    <dbReference type="NCBI Taxonomy" id="253628"/>
    <lineage>
        <taxon>Eukaryota</taxon>
        <taxon>Fungi</taxon>
        <taxon>Dikarya</taxon>
        <taxon>Ascomycota</taxon>
        <taxon>Pezizomycotina</taxon>
        <taxon>Dothideomycetes</taxon>
        <taxon>Pleosporomycetidae</taxon>
        <taxon>Venturiales</taxon>
        <taxon>Sympoventuriaceae</taxon>
        <taxon>Verruconis</taxon>
    </lineage>
</organism>
<dbReference type="GO" id="GO:0005737">
    <property type="term" value="C:cytoplasm"/>
    <property type="evidence" value="ECO:0007669"/>
    <property type="project" value="TreeGrafter"/>
</dbReference>